<dbReference type="OrthoDB" id="9763857at2"/>
<reference evidence="3" key="3">
    <citation type="submission" date="2025-08" db="UniProtKB">
        <authorList>
            <consortium name="RefSeq"/>
        </authorList>
    </citation>
    <scope>IDENTIFICATION</scope>
</reference>
<dbReference type="GO" id="GO:0008081">
    <property type="term" value="F:phosphoric diester hydrolase activity"/>
    <property type="evidence" value="ECO:0007669"/>
    <property type="project" value="UniProtKB-ARBA"/>
</dbReference>
<sequence length="405" mass="44793">MTSLLKIPAREARLGMFVHDIDRSWWSHDFLRARFLIEDDETLDKVRQLGKGDIVIDLSRSIELDRLAPAAATEPVAPPPCVAEPPPAPPRHAWLDAAPTSFENELAAARKLHARARGLIRETMREARLGQIGELPEVQSLAEDMVSSVMRNAGALVSLIGLKSKDDYTFMHSVAVGTLMIALGRQCDLSPEQLRAAGLAGLLHDVGKTRVPDAVLNKPGKLTPDEFAMIKLHPVTGHRLLMEAGHGDAATLDVVLRHHERLDGTGYPDGLKGDEISTLARISSIADVYDAVTSERCYHRAQPPTAVLRMLMKNVGTHFDDKLVRVFVKCVGIYPTGCLVRLESQRLAVVGEQHPTNALTPRVRVFFSLKSQSHVPVREIDLARSEDRIASFEDPRTWGFDLSRY</sequence>
<dbReference type="CDD" id="cd00077">
    <property type="entry name" value="HDc"/>
    <property type="match status" value="1"/>
</dbReference>
<dbReference type="Pfam" id="PF13487">
    <property type="entry name" value="HD_5"/>
    <property type="match status" value="1"/>
</dbReference>
<accession>A0A8B6XAC6</accession>
<dbReference type="Pfam" id="PF11871">
    <property type="entry name" value="DUF3391"/>
    <property type="match status" value="1"/>
</dbReference>
<dbReference type="SUPFAM" id="SSF109604">
    <property type="entry name" value="HD-domain/PDEase-like"/>
    <property type="match status" value="1"/>
</dbReference>
<dbReference type="PROSITE" id="PS51832">
    <property type="entry name" value="HD_GYP"/>
    <property type="match status" value="1"/>
</dbReference>
<dbReference type="Proteomes" id="UP000675920">
    <property type="component" value="Unplaced"/>
</dbReference>
<evidence type="ECO:0000313" key="2">
    <source>
        <dbReference type="Proteomes" id="UP000675920"/>
    </source>
</evidence>
<evidence type="ECO:0000313" key="3">
    <source>
        <dbReference type="RefSeq" id="WP_051378951.1"/>
    </source>
</evidence>
<name>A0A8B6XAC6_9BURK</name>
<feature type="domain" description="HD-GYP" evidence="1">
    <location>
        <begin position="147"/>
        <end position="343"/>
    </location>
</feature>
<dbReference type="InterPro" id="IPR037522">
    <property type="entry name" value="HD_GYP_dom"/>
</dbReference>
<dbReference type="AlphaFoldDB" id="A0A8B6XAC6"/>
<dbReference type="PANTHER" id="PTHR43155">
    <property type="entry name" value="CYCLIC DI-GMP PHOSPHODIESTERASE PA4108-RELATED"/>
    <property type="match status" value="1"/>
</dbReference>
<dbReference type="InterPro" id="IPR003607">
    <property type="entry name" value="HD/PDEase_dom"/>
</dbReference>
<reference evidence="3" key="2">
    <citation type="journal article" date="2001" name="Prog. Nucleic Acid Res. Mol. Biol.">
        <title>Cyclic nucleotide phosphodiesterases: relating structure and function.</title>
        <authorList>
            <person name="Francis S.H."/>
            <person name="Turko I.V."/>
            <person name="Corbin J.D."/>
        </authorList>
    </citation>
    <scope>NUCLEOTIDE SEQUENCE</scope>
</reference>
<evidence type="ECO:0000259" key="1">
    <source>
        <dbReference type="PROSITE" id="PS51832"/>
    </source>
</evidence>
<dbReference type="PANTHER" id="PTHR43155:SF2">
    <property type="entry name" value="CYCLIC DI-GMP PHOSPHODIESTERASE PA4108"/>
    <property type="match status" value="1"/>
</dbReference>
<reference evidence="3" key="1">
    <citation type="journal article" date="1998" name="Trends Biochem. Sci.">
        <title>The HD domain defines a new superfamily of metal-dependent phosphohydrolases.</title>
        <authorList>
            <person name="Aravind L."/>
            <person name="Koonin E.V."/>
        </authorList>
    </citation>
    <scope>NUCLEOTIDE SEQUENCE</scope>
</reference>
<dbReference type="SMART" id="SM00471">
    <property type="entry name" value="HDc"/>
    <property type="match status" value="1"/>
</dbReference>
<dbReference type="Gene3D" id="1.10.3210.10">
    <property type="entry name" value="Hypothetical protein af1432"/>
    <property type="match status" value="1"/>
</dbReference>
<organism evidence="2 3">
    <name type="scientific">Derxia gummosa DSM 723</name>
    <dbReference type="NCBI Taxonomy" id="1121388"/>
    <lineage>
        <taxon>Bacteria</taxon>
        <taxon>Pseudomonadati</taxon>
        <taxon>Pseudomonadota</taxon>
        <taxon>Betaproteobacteria</taxon>
        <taxon>Burkholderiales</taxon>
        <taxon>Alcaligenaceae</taxon>
        <taxon>Derxia</taxon>
    </lineage>
</organism>
<dbReference type="RefSeq" id="WP_051378951.1">
    <property type="nucleotide sequence ID" value="NZ_KI519499.1"/>
</dbReference>
<dbReference type="InterPro" id="IPR021812">
    <property type="entry name" value="DUF3391"/>
</dbReference>
<keyword evidence="2" id="KW-1185">Reference proteome</keyword>
<protein>
    <submittedName>
        <fullName evidence="3">HD-GYP domain-containing protein</fullName>
    </submittedName>
</protein>
<proteinExistence type="predicted"/>